<dbReference type="InterPro" id="IPR050154">
    <property type="entry name" value="UbiB_kinase"/>
</dbReference>
<evidence type="ECO:0000256" key="2">
    <source>
        <dbReference type="ARBA" id="ARBA00009670"/>
    </source>
</evidence>
<evidence type="ECO:0000313" key="15">
    <source>
        <dbReference type="EMBL" id="RRN43956.1"/>
    </source>
</evidence>
<organism evidence="15 16">
    <name type="scientific">Lautropia dentalis</name>
    <dbReference type="NCBI Taxonomy" id="2490857"/>
    <lineage>
        <taxon>Bacteria</taxon>
        <taxon>Pseudomonadati</taxon>
        <taxon>Pseudomonadota</taxon>
        <taxon>Betaproteobacteria</taxon>
        <taxon>Burkholderiales</taxon>
        <taxon>Burkholderiaceae</taxon>
        <taxon>Lautropia</taxon>
    </lineage>
</organism>
<evidence type="ECO:0000256" key="6">
    <source>
        <dbReference type="ARBA" id="ARBA00022688"/>
    </source>
</evidence>
<dbReference type="RefSeq" id="WP_125096156.1">
    <property type="nucleotide sequence ID" value="NZ_RRUE01000002.1"/>
</dbReference>
<dbReference type="InterPro" id="IPR000719">
    <property type="entry name" value="Prot_kinase_dom"/>
</dbReference>
<evidence type="ECO:0000256" key="3">
    <source>
        <dbReference type="ARBA" id="ARBA00022475"/>
    </source>
</evidence>
<name>A0A3R8LPM8_9BURK</name>
<comment type="pathway">
    <text evidence="1">Cofactor biosynthesis; ubiquinone biosynthesis [regulation].</text>
</comment>
<dbReference type="InterPro" id="IPR004147">
    <property type="entry name" value="ABC1_dom"/>
</dbReference>
<proteinExistence type="inferred from homology"/>
<evidence type="ECO:0000256" key="11">
    <source>
        <dbReference type="ARBA" id="ARBA00022989"/>
    </source>
</evidence>
<evidence type="ECO:0000259" key="14">
    <source>
        <dbReference type="PROSITE" id="PS50011"/>
    </source>
</evidence>
<dbReference type="PANTHER" id="PTHR10566">
    <property type="entry name" value="CHAPERONE-ACTIVITY OF BC1 COMPLEX CABC1 -RELATED"/>
    <property type="match status" value="1"/>
</dbReference>
<dbReference type="PANTHER" id="PTHR10566:SF113">
    <property type="entry name" value="PROTEIN ACTIVITY OF BC1 COMPLEX KINASE 7, CHLOROPLASTIC"/>
    <property type="match status" value="1"/>
</dbReference>
<dbReference type="CDD" id="cd13972">
    <property type="entry name" value="UbiB"/>
    <property type="match status" value="1"/>
</dbReference>
<protein>
    <submittedName>
        <fullName evidence="15">Ubiquinone biosynthesis regulatory protein kinase UbiB</fullName>
    </submittedName>
</protein>
<keyword evidence="11 13" id="KW-1133">Transmembrane helix</keyword>
<dbReference type="AlphaFoldDB" id="A0A3R8LPM8"/>
<dbReference type="NCBIfam" id="TIGR01982">
    <property type="entry name" value="UbiB"/>
    <property type="match status" value="1"/>
</dbReference>
<reference evidence="15 16" key="1">
    <citation type="submission" date="2018-11" db="EMBL/GenBank/DDBJ databases">
        <title>Genome sequencing of Lautropia sp. KCOM 2505 (= ChDC F240).</title>
        <authorList>
            <person name="Kook J.-K."/>
            <person name="Park S.-N."/>
            <person name="Lim Y.K."/>
        </authorList>
    </citation>
    <scope>NUCLEOTIDE SEQUENCE [LARGE SCALE GENOMIC DNA]</scope>
    <source>
        <strain evidence="15 16">KCOM 2505</strain>
    </source>
</reference>
<dbReference type="Pfam" id="PF03109">
    <property type="entry name" value="ABC1"/>
    <property type="match status" value="1"/>
</dbReference>
<dbReference type="OrthoDB" id="9795390at2"/>
<dbReference type="NCBIfam" id="NF003404">
    <property type="entry name" value="PRK04750.1"/>
    <property type="match status" value="1"/>
</dbReference>
<dbReference type="Proteomes" id="UP000270261">
    <property type="component" value="Unassembled WGS sequence"/>
</dbReference>
<evidence type="ECO:0000256" key="10">
    <source>
        <dbReference type="ARBA" id="ARBA00022840"/>
    </source>
</evidence>
<keyword evidence="8" id="KW-0547">Nucleotide-binding</keyword>
<sequence length="527" mass="60370">MNGPVSWFSSTRRLIRILWTVRRFGLDELLVSGAASTSGSPWLLRATRWLRVGTIREPRGVRLRLAFESLGPIFVKFGQVLSTRRDLMPPDIADELARLQDRVPPFPADLAMAEIERGLDMAISDAFAEFEREPVASASIAQVHRARLHDGTAVAVKVLRPGMLPVIENDLRLLRTGATLAMRLSADARRLRPMEVVDEFDHYLHDELDLVREAANANQLRRNFEGSTLLRIPQMYWDYCRRNVLVMEWVNGIPIGQTERMRAVGIDLEKLSRDGVEIFFTQVFRDGFFHADMHPGNILVGTGPDDFNRYIALDFGIVGTLSEHDKRYLAQNFLAFFRRDYRRVAELHIESGWVPPDTRAEELEGAVRACCEPVFDRPLREISLGVVLMRLFQASRRFNVEIQPQLVLLQKTLLNIEGLGRELNPDLDLWVTAQPILEVFIKQQVGWAGFDNKVRQEAPRWAQLVPELPRLLHGALKAQASPAIDPEHRRLLEQLAREQRRTSRWLQVAVLLMTAILALLVWFHLRQ</sequence>
<dbReference type="UniPathway" id="UPA00232"/>
<evidence type="ECO:0000256" key="9">
    <source>
        <dbReference type="ARBA" id="ARBA00022777"/>
    </source>
</evidence>
<dbReference type="InterPro" id="IPR010232">
    <property type="entry name" value="UbiB"/>
</dbReference>
<keyword evidence="3" id="KW-1003">Cell membrane</keyword>
<keyword evidence="9" id="KW-0418">Kinase</keyword>
<feature type="domain" description="Protein kinase" evidence="14">
    <location>
        <begin position="129"/>
        <end position="506"/>
    </location>
</feature>
<comment type="similarity">
    <text evidence="2">Belongs to the protein kinase superfamily. ADCK protein kinase family.</text>
</comment>
<accession>A0A3R8LPM8</accession>
<comment type="caution">
    <text evidence="15">The sequence shown here is derived from an EMBL/GenBank/DDBJ whole genome shotgun (WGS) entry which is preliminary data.</text>
</comment>
<keyword evidence="7 13" id="KW-0812">Transmembrane</keyword>
<evidence type="ECO:0000256" key="1">
    <source>
        <dbReference type="ARBA" id="ARBA00005020"/>
    </source>
</evidence>
<evidence type="ECO:0000256" key="12">
    <source>
        <dbReference type="ARBA" id="ARBA00023136"/>
    </source>
</evidence>
<keyword evidence="4" id="KW-0997">Cell inner membrane</keyword>
<dbReference type="PROSITE" id="PS50011">
    <property type="entry name" value="PROTEIN_KINASE_DOM"/>
    <property type="match status" value="1"/>
</dbReference>
<dbReference type="InterPro" id="IPR011009">
    <property type="entry name" value="Kinase-like_dom_sf"/>
</dbReference>
<dbReference type="GO" id="GO:0004672">
    <property type="term" value="F:protein kinase activity"/>
    <property type="evidence" value="ECO:0007669"/>
    <property type="project" value="InterPro"/>
</dbReference>
<keyword evidence="6" id="KW-0831">Ubiquinone biosynthesis</keyword>
<feature type="transmembrane region" description="Helical" evidence="13">
    <location>
        <begin position="505"/>
        <end position="525"/>
    </location>
</feature>
<keyword evidence="10" id="KW-0067">ATP-binding</keyword>
<evidence type="ECO:0000313" key="16">
    <source>
        <dbReference type="Proteomes" id="UP000270261"/>
    </source>
</evidence>
<dbReference type="InterPro" id="IPR045308">
    <property type="entry name" value="UbiB_bact"/>
</dbReference>
<keyword evidence="12 13" id="KW-0472">Membrane</keyword>
<dbReference type="SUPFAM" id="SSF56112">
    <property type="entry name" value="Protein kinase-like (PK-like)"/>
    <property type="match status" value="1"/>
</dbReference>
<evidence type="ECO:0000256" key="7">
    <source>
        <dbReference type="ARBA" id="ARBA00022692"/>
    </source>
</evidence>
<keyword evidence="15" id="KW-0830">Ubiquinone</keyword>
<keyword evidence="5" id="KW-0808">Transferase</keyword>
<keyword evidence="16" id="KW-1185">Reference proteome</keyword>
<dbReference type="EMBL" id="RRUE01000002">
    <property type="protein sequence ID" value="RRN43956.1"/>
    <property type="molecule type" value="Genomic_DNA"/>
</dbReference>
<evidence type="ECO:0000256" key="8">
    <source>
        <dbReference type="ARBA" id="ARBA00022741"/>
    </source>
</evidence>
<dbReference type="GO" id="GO:0005524">
    <property type="term" value="F:ATP binding"/>
    <property type="evidence" value="ECO:0007669"/>
    <property type="project" value="UniProtKB-KW"/>
</dbReference>
<gene>
    <name evidence="15" type="primary">ubiB</name>
    <name evidence="15" type="ORF">EHV23_11230</name>
</gene>
<evidence type="ECO:0000256" key="4">
    <source>
        <dbReference type="ARBA" id="ARBA00022519"/>
    </source>
</evidence>
<evidence type="ECO:0000256" key="5">
    <source>
        <dbReference type="ARBA" id="ARBA00022679"/>
    </source>
</evidence>
<dbReference type="GO" id="GO:0006744">
    <property type="term" value="P:ubiquinone biosynthetic process"/>
    <property type="evidence" value="ECO:0007669"/>
    <property type="project" value="UniProtKB-UniPathway"/>
</dbReference>
<evidence type="ECO:0000256" key="13">
    <source>
        <dbReference type="SAM" id="Phobius"/>
    </source>
</evidence>